<dbReference type="AlphaFoldDB" id="A0AAD5HH59"/>
<sequence length="375" mass="42986">MTLIENTSTEVLGDSSKRILLDIIGQLTSGMELGRISLPVFILEPLSMLERITNFSAHPNLLLEAIDDDDPESRFISVVRYFLSGWHIKAKGVKKPYNPVLGEIFRCQYKFDDGSKGYYFAEQVSHHPPISTYFFANPQKGLVIQGDLRPKSRFLGNSAATLMHGSTRINMLSRNSETYEITFPNAYAKGILIGTMHFEIGGHSTVQCKESDLVCYLDFKTTGIFHSHMNRVHGHIKRLSTGQTLYEITGGWDDKLYIKNTQDKEEKLLLDVNVLHRHELIVEPEERQELNESRRCWSLVTQALNAGDMETATQEKCNIEERQRQEGDLREQNKKTWSPKYFDLQNDIYTLKCYSSLNMNNALEAESMIENTLFQ</sequence>
<dbReference type="InterPro" id="IPR000648">
    <property type="entry name" value="Oxysterol-bd"/>
</dbReference>
<keyword evidence="4" id="KW-1185">Reference proteome</keyword>
<dbReference type="GO" id="GO:0016020">
    <property type="term" value="C:membrane"/>
    <property type="evidence" value="ECO:0007669"/>
    <property type="project" value="TreeGrafter"/>
</dbReference>
<dbReference type="Gene3D" id="3.30.70.3490">
    <property type="match status" value="1"/>
</dbReference>
<dbReference type="Pfam" id="PF01237">
    <property type="entry name" value="Oxysterol_BP"/>
    <property type="match status" value="2"/>
</dbReference>
<dbReference type="PROSITE" id="PS01013">
    <property type="entry name" value="OSBP"/>
    <property type="match status" value="1"/>
</dbReference>
<reference evidence="3" key="1">
    <citation type="submission" date="2021-06" db="EMBL/GenBank/DDBJ databases">
        <authorList>
            <consortium name="DOE Joint Genome Institute"/>
            <person name="Mondo S.J."/>
            <person name="Amses K.R."/>
            <person name="Simmons D.R."/>
            <person name="Longcore J.E."/>
            <person name="Seto K."/>
            <person name="Alves G.H."/>
            <person name="Bonds A.E."/>
            <person name="Quandt C.A."/>
            <person name="Davis W.J."/>
            <person name="Chang Y."/>
            <person name="Letcher P.M."/>
            <person name="Powell M.J."/>
            <person name="Kuo A."/>
            <person name="Labutti K."/>
            <person name="Pangilinan J."/>
            <person name="Andreopoulos W."/>
            <person name="Tritt A."/>
            <person name="Riley R."/>
            <person name="Hundley H."/>
            <person name="Johnson J."/>
            <person name="Lipzen A."/>
            <person name="Barry K."/>
            <person name="Berbee M.L."/>
            <person name="Buchler N.E."/>
            <person name="Grigoriev I.V."/>
            <person name="Spatafora J.W."/>
            <person name="Stajich J.E."/>
            <person name="James T.Y."/>
        </authorList>
    </citation>
    <scope>NUCLEOTIDE SEQUENCE</scope>
    <source>
        <strain evidence="3">AG</strain>
    </source>
</reference>
<dbReference type="RefSeq" id="XP_051447305.1">
    <property type="nucleotide sequence ID" value="XM_051592924.1"/>
</dbReference>
<dbReference type="InterPro" id="IPR018494">
    <property type="entry name" value="Oxysterol-bd_CS"/>
</dbReference>
<dbReference type="GO" id="GO:0005829">
    <property type="term" value="C:cytosol"/>
    <property type="evidence" value="ECO:0007669"/>
    <property type="project" value="TreeGrafter"/>
</dbReference>
<dbReference type="FunFam" id="1.10.287.2720:FF:000001">
    <property type="entry name" value="Oxysterol-binding OBPalpha"/>
    <property type="match status" value="1"/>
</dbReference>
<dbReference type="Proteomes" id="UP001206595">
    <property type="component" value="Unassembled WGS sequence"/>
</dbReference>
<dbReference type="SUPFAM" id="SSF144000">
    <property type="entry name" value="Oxysterol-binding protein-like"/>
    <property type="match status" value="1"/>
</dbReference>
<name>A0AAD5HH59_UMBRA</name>
<dbReference type="EMBL" id="MU620901">
    <property type="protein sequence ID" value="KAI8582301.1"/>
    <property type="molecule type" value="Genomic_DNA"/>
</dbReference>
<dbReference type="PANTHER" id="PTHR10972:SF102">
    <property type="entry name" value="OXYSTEROL-BINDING PROTEIN"/>
    <property type="match status" value="1"/>
</dbReference>
<comment type="caution">
    <text evidence="3">The sequence shown here is derived from an EMBL/GenBank/DDBJ whole genome shotgun (WGS) entry which is preliminary data.</text>
</comment>
<gene>
    <name evidence="3" type="ORF">K450DRAFT_269419</name>
</gene>
<evidence type="ECO:0008006" key="5">
    <source>
        <dbReference type="Google" id="ProtNLM"/>
    </source>
</evidence>
<proteinExistence type="inferred from homology"/>
<dbReference type="PANTHER" id="PTHR10972">
    <property type="entry name" value="OXYSTEROL-BINDING PROTEIN-RELATED"/>
    <property type="match status" value="1"/>
</dbReference>
<comment type="similarity">
    <text evidence="1 2">Belongs to the OSBP family.</text>
</comment>
<reference evidence="3" key="2">
    <citation type="journal article" date="2022" name="Proc. Natl. Acad. Sci. U.S.A.">
        <title>Diploid-dominant life cycles characterize the early evolution of Fungi.</title>
        <authorList>
            <person name="Amses K.R."/>
            <person name="Simmons D.R."/>
            <person name="Longcore J.E."/>
            <person name="Mondo S.J."/>
            <person name="Seto K."/>
            <person name="Jeronimo G.H."/>
            <person name="Bonds A.E."/>
            <person name="Quandt C.A."/>
            <person name="Davis W.J."/>
            <person name="Chang Y."/>
            <person name="Federici B.A."/>
            <person name="Kuo A."/>
            <person name="LaButti K."/>
            <person name="Pangilinan J."/>
            <person name="Andreopoulos W."/>
            <person name="Tritt A."/>
            <person name="Riley R."/>
            <person name="Hundley H."/>
            <person name="Johnson J."/>
            <person name="Lipzen A."/>
            <person name="Barry K."/>
            <person name="Lang B.F."/>
            <person name="Cuomo C.A."/>
            <person name="Buchler N.E."/>
            <person name="Grigoriev I.V."/>
            <person name="Spatafora J.W."/>
            <person name="Stajich J.E."/>
            <person name="James T.Y."/>
        </authorList>
    </citation>
    <scope>NUCLEOTIDE SEQUENCE</scope>
    <source>
        <strain evidence="3">AG</strain>
    </source>
</reference>
<dbReference type="Gene3D" id="1.10.287.2720">
    <property type="match status" value="1"/>
</dbReference>
<protein>
    <recommendedName>
        <fullName evidence="5">Oxysterol-binding protein</fullName>
    </recommendedName>
</protein>
<dbReference type="GO" id="GO:0032934">
    <property type="term" value="F:sterol binding"/>
    <property type="evidence" value="ECO:0007669"/>
    <property type="project" value="TreeGrafter"/>
</dbReference>
<dbReference type="Gene3D" id="2.40.160.120">
    <property type="match status" value="1"/>
</dbReference>
<evidence type="ECO:0000313" key="3">
    <source>
        <dbReference type="EMBL" id="KAI8582301.1"/>
    </source>
</evidence>
<evidence type="ECO:0000313" key="4">
    <source>
        <dbReference type="Proteomes" id="UP001206595"/>
    </source>
</evidence>
<evidence type="ECO:0000256" key="2">
    <source>
        <dbReference type="RuleBase" id="RU003844"/>
    </source>
</evidence>
<evidence type="ECO:0000256" key="1">
    <source>
        <dbReference type="ARBA" id="ARBA00008842"/>
    </source>
</evidence>
<accession>A0AAD5HH59</accession>
<organism evidence="3 4">
    <name type="scientific">Umbelopsis ramanniana AG</name>
    <dbReference type="NCBI Taxonomy" id="1314678"/>
    <lineage>
        <taxon>Eukaryota</taxon>
        <taxon>Fungi</taxon>
        <taxon>Fungi incertae sedis</taxon>
        <taxon>Mucoromycota</taxon>
        <taxon>Mucoromycotina</taxon>
        <taxon>Umbelopsidomycetes</taxon>
        <taxon>Umbelopsidales</taxon>
        <taxon>Umbelopsidaceae</taxon>
        <taxon>Umbelopsis</taxon>
    </lineage>
</organism>
<dbReference type="InterPro" id="IPR037239">
    <property type="entry name" value="OSBP_sf"/>
</dbReference>
<dbReference type="GeneID" id="75918266"/>